<dbReference type="GO" id="GO:0005524">
    <property type="term" value="F:ATP binding"/>
    <property type="evidence" value="ECO:0007669"/>
    <property type="project" value="UniProtKB-KW"/>
</dbReference>
<dbReference type="Pfam" id="PF17941">
    <property type="entry name" value="PP_kinase_C_1"/>
    <property type="match status" value="1"/>
</dbReference>
<dbReference type="GO" id="GO:0009358">
    <property type="term" value="C:polyphosphate kinase complex"/>
    <property type="evidence" value="ECO:0007669"/>
    <property type="project" value="InterPro"/>
</dbReference>
<feature type="binding site" evidence="6">
    <location>
        <position position="376"/>
    </location>
    <ligand>
        <name>Mg(2+)</name>
        <dbReference type="ChEBI" id="CHEBI:18420"/>
    </ligand>
</feature>
<feature type="domain" description="Polyphosphate kinase C-terminal" evidence="10">
    <location>
        <begin position="504"/>
        <end position="676"/>
    </location>
</feature>
<feature type="binding site" evidence="6">
    <location>
        <position position="406"/>
    </location>
    <ligand>
        <name>Mg(2+)</name>
        <dbReference type="ChEBI" id="CHEBI:18420"/>
    </ligand>
</feature>
<dbReference type="Gene3D" id="3.30.1840.10">
    <property type="entry name" value="Polyphosphate kinase middle domain"/>
    <property type="match status" value="1"/>
</dbReference>
<dbReference type="RefSeq" id="WP_204905743.1">
    <property type="nucleotide sequence ID" value="NZ_JACJKS010000003.1"/>
</dbReference>
<evidence type="ECO:0000256" key="7">
    <source>
        <dbReference type="RuleBase" id="RU003800"/>
    </source>
</evidence>
<feature type="binding site" evidence="6">
    <location>
        <position position="49"/>
    </location>
    <ligand>
        <name>ATP</name>
        <dbReference type="ChEBI" id="CHEBI:30616"/>
    </ligand>
</feature>
<feature type="domain" description="Polyphosphate kinase N-terminal" evidence="9">
    <location>
        <begin position="11"/>
        <end position="116"/>
    </location>
</feature>
<comment type="PTM">
    <text evidence="6 7">An intermediate of this reaction is the autophosphorylated ppk in which a phosphate is covalently linked to a histidine residue through a N-P bond.</text>
</comment>
<dbReference type="GO" id="GO:0008976">
    <property type="term" value="F:polyphosphate kinase activity"/>
    <property type="evidence" value="ECO:0007669"/>
    <property type="project" value="UniProtKB-UniRule"/>
</dbReference>
<accession>A0A939BGA1</accession>
<dbReference type="NCBIfam" id="NF003921">
    <property type="entry name" value="PRK05443.2-2"/>
    <property type="match status" value="1"/>
</dbReference>
<evidence type="ECO:0000256" key="3">
    <source>
        <dbReference type="ARBA" id="ARBA00022741"/>
    </source>
</evidence>
<keyword evidence="6" id="KW-0460">Magnesium</keyword>
<evidence type="ECO:0000313" key="12">
    <source>
        <dbReference type="EMBL" id="MBM6947694.1"/>
    </source>
</evidence>
<sequence length="690" mass="79254">MEKDRIEEQLFMNRELSWLKFNERVLEEAEDESVPLCERLSFAAIYQSNLDEFFMVRVGSLEDQMLLGKKIRDNKTHMTPAEQIDGILKKVRKLSSRRDRAYQELMKSLEPHGVRLTDFGKLGEEEKDNLSKFFQLEIEPLISPTVIGKRQPFPFLRNKEIYAVAVLATKSGKERLGIIPCTNNMVERLIPVLGQDGCYMLSEELILHYMPRVFSGYQIRAKSLIRVTRNADIDADALYDEDLDYREFMADLIRRRKKLSPVRLELSREMDGDVVETLCKYLDLDATHVFRSQTPLDLSFVFQIQDILRKKADLFYEKRVPQKSPSFREGRSIIEQIKEEDKMLSYPYESIRPFLRLLNEAAEDDNVISIKMTLYRLAKQSKVVEALVEAAENGKEVVVLVELRARFDEENNIEWSRRLEEAGCQVIYGLEGYKVHSKLCLITRKTEGRIEYITQIGTGNYNEKTSRLYTDLSLMTANVDIGLEAAAVFQALAKGEVVEHSEKLLVAPKCLQNRVLEMIDDEIARARDGEDAYIGLKLNSLTDKKIIDKLIEASCAGVKIDMVIRGIACLVPGIEGKTENIRIISIVGRFLEHSRIYIFGRGERAKYYIASADFMTRNTVRRVEVAAPVLQEDLKARLQAVFDTMLCDNQKAREACSDGIYRHVSAQPDGELLNSQEYFYQEAYDKAAKA</sequence>
<keyword evidence="2 6" id="KW-0808">Transferase</keyword>
<evidence type="ECO:0000259" key="11">
    <source>
        <dbReference type="Pfam" id="PF17941"/>
    </source>
</evidence>
<feature type="binding site" evidence="6">
    <location>
        <position position="469"/>
    </location>
    <ligand>
        <name>ATP</name>
        <dbReference type="ChEBI" id="CHEBI:30616"/>
    </ligand>
</feature>
<protein>
    <recommendedName>
        <fullName evidence="6 7">Polyphosphate kinase</fullName>
        <ecNumber evidence="6 7">2.7.4.1</ecNumber>
    </recommendedName>
    <alternativeName>
        <fullName evidence="6">ATP-polyphosphate phosphotransferase</fullName>
    </alternativeName>
    <alternativeName>
        <fullName evidence="6">Polyphosphoric acid kinase</fullName>
    </alternativeName>
</protein>
<dbReference type="PIRSF" id="PIRSF015589">
    <property type="entry name" value="PP_kinase"/>
    <property type="match status" value="1"/>
</dbReference>
<dbReference type="CDD" id="cd09169">
    <property type="entry name" value="PLDc_PPK1_C2_unchar"/>
    <property type="match status" value="1"/>
</dbReference>
<evidence type="ECO:0000256" key="2">
    <source>
        <dbReference type="ARBA" id="ARBA00022679"/>
    </source>
</evidence>
<comment type="catalytic activity">
    <reaction evidence="6 7">
        <text>[phosphate](n) + ATP = [phosphate](n+1) + ADP</text>
        <dbReference type="Rhea" id="RHEA:19573"/>
        <dbReference type="Rhea" id="RHEA-COMP:9859"/>
        <dbReference type="Rhea" id="RHEA-COMP:14280"/>
        <dbReference type="ChEBI" id="CHEBI:16838"/>
        <dbReference type="ChEBI" id="CHEBI:30616"/>
        <dbReference type="ChEBI" id="CHEBI:456216"/>
        <dbReference type="EC" id="2.7.4.1"/>
    </reaction>
</comment>
<comment type="cofactor">
    <cofactor evidence="6">
        <name>Mg(2+)</name>
        <dbReference type="ChEBI" id="CHEBI:18420"/>
    </cofactor>
</comment>
<dbReference type="EMBL" id="JACJKS010000003">
    <property type="protein sequence ID" value="MBM6947694.1"/>
    <property type="molecule type" value="Genomic_DNA"/>
</dbReference>
<dbReference type="InterPro" id="IPR024953">
    <property type="entry name" value="PP_kinase_middle"/>
</dbReference>
<dbReference type="HAMAP" id="MF_00347">
    <property type="entry name" value="Polyphosphate_kinase"/>
    <property type="match status" value="1"/>
</dbReference>
<dbReference type="PANTHER" id="PTHR30218">
    <property type="entry name" value="POLYPHOSPHATE KINASE"/>
    <property type="match status" value="1"/>
</dbReference>
<dbReference type="GO" id="GO:0046872">
    <property type="term" value="F:metal ion binding"/>
    <property type="evidence" value="ECO:0007669"/>
    <property type="project" value="UniProtKB-KW"/>
</dbReference>
<feature type="binding site" evidence="6">
    <location>
        <position position="565"/>
    </location>
    <ligand>
        <name>ATP</name>
        <dbReference type="ChEBI" id="CHEBI:30616"/>
    </ligand>
</feature>
<dbReference type="Gene3D" id="1.20.58.310">
    <property type="entry name" value="Polyphosphate kinase N-terminal domain"/>
    <property type="match status" value="1"/>
</dbReference>
<comment type="caution">
    <text evidence="12">The sequence shown here is derived from an EMBL/GenBank/DDBJ whole genome shotgun (WGS) entry which is preliminary data.</text>
</comment>
<organism evidence="12 13">
    <name type="scientific">Mordavella massiliensis</name>
    <dbReference type="NCBI Taxonomy" id="1871024"/>
    <lineage>
        <taxon>Bacteria</taxon>
        <taxon>Bacillati</taxon>
        <taxon>Bacillota</taxon>
        <taxon>Clostridia</taxon>
        <taxon>Eubacteriales</taxon>
        <taxon>Clostridiaceae</taxon>
        <taxon>Mordavella</taxon>
    </lineage>
</organism>
<evidence type="ECO:0000256" key="6">
    <source>
        <dbReference type="HAMAP-Rule" id="MF_00347"/>
    </source>
</evidence>
<dbReference type="AlphaFoldDB" id="A0A939BGA1"/>
<dbReference type="InterPro" id="IPR003414">
    <property type="entry name" value="PP_kinase"/>
</dbReference>
<dbReference type="EC" id="2.7.4.1" evidence="6 7"/>
<dbReference type="GO" id="GO:0006799">
    <property type="term" value="P:polyphosphate biosynthetic process"/>
    <property type="evidence" value="ECO:0007669"/>
    <property type="project" value="UniProtKB-UniRule"/>
</dbReference>
<feature type="active site" description="Phosphohistidine intermediate" evidence="6">
    <location>
        <position position="436"/>
    </location>
</feature>
<dbReference type="Gene3D" id="3.30.870.10">
    <property type="entry name" value="Endonuclease Chain A"/>
    <property type="match status" value="2"/>
</dbReference>
<name>A0A939BGA1_9CLOT</name>
<evidence type="ECO:0000259" key="10">
    <source>
        <dbReference type="Pfam" id="PF13090"/>
    </source>
</evidence>
<keyword evidence="4 6" id="KW-0418">Kinase</keyword>
<evidence type="ECO:0000313" key="13">
    <source>
        <dbReference type="Proteomes" id="UP000705508"/>
    </source>
</evidence>
<evidence type="ECO:0000256" key="4">
    <source>
        <dbReference type="ARBA" id="ARBA00022777"/>
    </source>
</evidence>
<feature type="domain" description="Polyphosphate kinase middle" evidence="8">
    <location>
        <begin position="125"/>
        <end position="304"/>
    </location>
</feature>
<dbReference type="InterPro" id="IPR025200">
    <property type="entry name" value="PPK_C_dom2"/>
</dbReference>
<comment type="function">
    <text evidence="6 7">Catalyzes the reversible transfer of the terminal phosphate of ATP to form a long-chain polyphosphate (polyP).</text>
</comment>
<keyword evidence="3 6" id="KW-0547">Nucleotide-binding</keyword>
<dbReference type="Pfam" id="PF02503">
    <property type="entry name" value="PP_kinase"/>
    <property type="match status" value="1"/>
</dbReference>
<evidence type="ECO:0000259" key="9">
    <source>
        <dbReference type="Pfam" id="PF13089"/>
    </source>
</evidence>
<dbReference type="InterPro" id="IPR036830">
    <property type="entry name" value="PP_kinase_middle_dom_sf"/>
</dbReference>
<dbReference type="NCBIfam" id="TIGR03705">
    <property type="entry name" value="poly_P_kin"/>
    <property type="match status" value="1"/>
</dbReference>
<keyword evidence="5 6" id="KW-0067">ATP-binding</keyword>
<dbReference type="CDD" id="cd09166">
    <property type="entry name" value="PLDc_PPK1_C1_unchar"/>
    <property type="match status" value="1"/>
</dbReference>
<dbReference type="PANTHER" id="PTHR30218:SF0">
    <property type="entry name" value="POLYPHOSPHATE KINASE"/>
    <property type="match status" value="1"/>
</dbReference>
<dbReference type="SUPFAM" id="SSF56024">
    <property type="entry name" value="Phospholipase D/nuclease"/>
    <property type="match status" value="2"/>
</dbReference>
<evidence type="ECO:0000256" key="1">
    <source>
        <dbReference type="ARBA" id="ARBA00022553"/>
    </source>
</evidence>
<reference evidence="12" key="2">
    <citation type="journal article" date="2021" name="Sci. Rep.">
        <title>The distribution of antibiotic resistance genes in chicken gut microbiota commensals.</title>
        <authorList>
            <person name="Juricova H."/>
            <person name="Matiasovicova J."/>
            <person name="Kubasova T."/>
            <person name="Cejkova D."/>
            <person name="Rychlik I."/>
        </authorList>
    </citation>
    <scope>NUCLEOTIDE SEQUENCE</scope>
    <source>
        <strain evidence="12">An582</strain>
    </source>
</reference>
<dbReference type="InterPro" id="IPR036832">
    <property type="entry name" value="PPK_N_dom_sf"/>
</dbReference>
<dbReference type="Pfam" id="PF13089">
    <property type="entry name" value="PP_kinase_N"/>
    <property type="match status" value="1"/>
</dbReference>
<dbReference type="Proteomes" id="UP000705508">
    <property type="component" value="Unassembled WGS sequence"/>
</dbReference>
<evidence type="ECO:0000256" key="5">
    <source>
        <dbReference type="ARBA" id="ARBA00022840"/>
    </source>
</evidence>
<feature type="binding site" evidence="6">
    <location>
        <position position="593"/>
    </location>
    <ligand>
        <name>ATP</name>
        <dbReference type="ChEBI" id="CHEBI:30616"/>
    </ligand>
</feature>
<dbReference type="SUPFAM" id="SSF140356">
    <property type="entry name" value="PPK N-terminal domain-like"/>
    <property type="match status" value="1"/>
</dbReference>
<proteinExistence type="inferred from homology"/>
<dbReference type="InterPro" id="IPR041108">
    <property type="entry name" value="PP_kinase_C_1"/>
</dbReference>
<keyword evidence="1 6" id="KW-0597">Phosphoprotein</keyword>
<gene>
    <name evidence="12" type="primary">ppk1</name>
    <name evidence="6" type="synonym">ppk</name>
    <name evidence="12" type="ORF">H6A20_03315</name>
</gene>
<dbReference type="NCBIfam" id="NF003917">
    <property type="entry name" value="PRK05443.1-1"/>
    <property type="match status" value="1"/>
</dbReference>
<feature type="domain" description="Polyphosphate kinase C-terminal" evidence="11">
    <location>
        <begin position="333"/>
        <end position="494"/>
    </location>
</feature>
<dbReference type="SUPFAM" id="SSF143724">
    <property type="entry name" value="PHP14-like"/>
    <property type="match status" value="1"/>
</dbReference>
<evidence type="ECO:0000259" key="8">
    <source>
        <dbReference type="Pfam" id="PF02503"/>
    </source>
</evidence>
<comment type="similarity">
    <text evidence="6 7">Belongs to the polyphosphate kinase 1 (PPK1) family.</text>
</comment>
<dbReference type="Pfam" id="PF13090">
    <property type="entry name" value="PP_kinase_C"/>
    <property type="match status" value="1"/>
</dbReference>
<dbReference type="InterPro" id="IPR025198">
    <property type="entry name" value="PPK_N_dom"/>
</dbReference>
<keyword evidence="6" id="KW-0479">Metal-binding</keyword>
<reference evidence="12" key="1">
    <citation type="submission" date="2020-08" db="EMBL/GenBank/DDBJ databases">
        <authorList>
            <person name="Cejkova D."/>
            <person name="Kubasova T."/>
            <person name="Jahodarova E."/>
            <person name="Rychlik I."/>
        </authorList>
    </citation>
    <scope>NUCLEOTIDE SEQUENCE</scope>
    <source>
        <strain evidence="12">An582</strain>
    </source>
</reference>